<dbReference type="KEGG" id="cprv:CYPRO_0315"/>
<protein>
    <recommendedName>
        <fullName evidence="4">HTH-type transcriptional regulator</fullName>
    </recommendedName>
</protein>
<keyword evidence="1 4" id="KW-0805">Transcription regulation</keyword>
<evidence type="ECO:0000313" key="6">
    <source>
        <dbReference type="EMBL" id="AXI99602.1"/>
    </source>
</evidence>
<reference evidence="6 7" key="1">
    <citation type="submission" date="2018-03" db="EMBL/GenBank/DDBJ databases">
        <title>Phenotypic and genomic properties of Cyclonatronum proteinivorum gen. nov., sp. nov., a haloalkaliphilic bacteroidete from soda lakes possessing Na+-translocating rhodopsin.</title>
        <authorList>
            <person name="Toshchakov S.V."/>
            <person name="Korzhenkov A."/>
            <person name="Samarov N.I."/>
            <person name="Kublanov I.V."/>
            <person name="Muntyan M.S."/>
            <person name="Sorokin D.Y."/>
        </authorList>
    </citation>
    <scope>NUCLEOTIDE SEQUENCE [LARGE SCALE GENOMIC DNA]</scope>
    <source>
        <strain evidence="6 7">Omega</strain>
    </source>
</reference>
<evidence type="ECO:0000256" key="3">
    <source>
        <dbReference type="ARBA" id="ARBA00023163"/>
    </source>
</evidence>
<evidence type="ECO:0000256" key="2">
    <source>
        <dbReference type="ARBA" id="ARBA00023125"/>
    </source>
</evidence>
<dbReference type="InterPro" id="IPR036388">
    <property type="entry name" value="WH-like_DNA-bd_sf"/>
</dbReference>
<evidence type="ECO:0000256" key="5">
    <source>
        <dbReference type="SAM" id="MobiDB-lite"/>
    </source>
</evidence>
<dbReference type="InterPro" id="IPR026282">
    <property type="entry name" value="MJ1563"/>
</dbReference>
<proteinExistence type="inferred from homology"/>
<sequence>MSANERTREYQNALELFITYWGEMASEWGINKTMSQIYALLFAEPEPMDTDTIMKELNISRGNANMNVRNLIQWGLVHKVNLAGNRKDFFSAEKDLWTTAARIIAERQKREIYPLKKTLTRCLDILQEGKEEDSKTEHFKNRLEGFLSFLALFNDFSEAILPYISEKNTEQIKGIVEMAKVYNMQQAQEQQLEQERRQKAAEVARRKRELAGSSK</sequence>
<keyword evidence="7" id="KW-1185">Reference proteome</keyword>
<dbReference type="RefSeq" id="WP_205730340.1">
    <property type="nucleotide sequence ID" value="NZ_CP027806.1"/>
</dbReference>
<evidence type="ECO:0000313" key="7">
    <source>
        <dbReference type="Proteomes" id="UP000254808"/>
    </source>
</evidence>
<evidence type="ECO:0000256" key="1">
    <source>
        <dbReference type="ARBA" id="ARBA00023015"/>
    </source>
</evidence>
<dbReference type="AlphaFoldDB" id="A0A345UGK1"/>
<keyword evidence="3 4" id="KW-0804">Transcription</keyword>
<organism evidence="6 7">
    <name type="scientific">Cyclonatronum proteinivorum</name>
    <dbReference type="NCBI Taxonomy" id="1457365"/>
    <lineage>
        <taxon>Bacteria</taxon>
        <taxon>Pseudomonadati</taxon>
        <taxon>Balneolota</taxon>
        <taxon>Balneolia</taxon>
        <taxon>Balneolales</taxon>
        <taxon>Cyclonatronaceae</taxon>
        <taxon>Cyclonatronum</taxon>
    </lineage>
</organism>
<dbReference type="GO" id="GO:0003677">
    <property type="term" value="F:DNA binding"/>
    <property type="evidence" value="ECO:0007669"/>
    <property type="project" value="UniProtKB-UniRule"/>
</dbReference>
<feature type="region of interest" description="Disordered" evidence="5">
    <location>
        <begin position="189"/>
        <end position="215"/>
    </location>
</feature>
<feature type="compositionally biased region" description="Basic and acidic residues" evidence="5">
    <location>
        <begin position="193"/>
        <end position="204"/>
    </location>
</feature>
<dbReference type="Proteomes" id="UP000254808">
    <property type="component" value="Chromosome"/>
</dbReference>
<dbReference type="PANTHER" id="PTHR38465:SF1">
    <property type="entry name" value="HTH-TYPE TRANSCRIPTIONAL REGULATOR MJ1563-RELATED"/>
    <property type="match status" value="1"/>
</dbReference>
<gene>
    <name evidence="6" type="ORF">CYPRO_0315</name>
</gene>
<dbReference type="PIRSF" id="PIRSF006707">
    <property type="entry name" value="MJ1563"/>
    <property type="match status" value="1"/>
</dbReference>
<comment type="similarity">
    <text evidence="4">Belongs to the GbsR family.</text>
</comment>
<keyword evidence="2 4" id="KW-0238">DNA-binding</keyword>
<name>A0A345UGK1_9BACT</name>
<dbReference type="PANTHER" id="PTHR38465">
    <property type="entry name" value="HTH-TYPE TRANSCRIPTIONAL REGULATOR MJ1563-RELATED"/>
    <property type="match status" value="1"/>
</dbReference>
<dbReference type="InterPro" id="IPR052362">
    <property type="entry name" value="HTH-GbsR_regulator"/>
</dbReference>
<dbReference type="InterPro" id="IPR036390">
    <property type="entry name" value="WH_DNA-bd_sf"/>
</dbReference>
<accession>A0A345UGK1</accession>
<dbReference type="SUPFAM" id="SSF46785">
    <property type="entry name" value="Winged helix' DNA-binding domain"/>
    <property type="match status" value="1"/>
</dbReference>
<dbReference type="Gene3D" id="1.10.10.10">
    <property type="entry name" value="Winged helix-like DNA-binding domain superfamily/Winged helix DNA-binding domain"/>
    <property type="match status" value="1"/>
</dbReference>
<dbReference type="EMBL" id="CP027806">
    <property type="protein sequence ID" value="AXI99602.1"/>
    <property type="molecule type" value="Genomic_DNA"/>
</dbReference>
<evidence type="ECO:0000256" key="4">
    <source>
        <dbReference type="PIRNR" id="PIRNR006707"/>
    </source>
</evidence>